<protein>
    <recommendedName>
        <fullName evidence="8">Zinc transporter ZIP1</fullName>
    </recommendedName>
</protein>
<evidence type="ECO:0008006" key="8">
    <source>
        <dbReference type="Google" id="ProtNLM"/>
    </source>
</evidence>
<feature type="transmembrane region" description="Helical" evidence="5">
    <location>
        <begin position="309"/>
        <end position="328"/>
    </location>
</feature>
<evidence type="ECO:0000256" key="3">
    <source>
        <dbReference type="ARBA" id="ARBA00022989"/>
    </source>
</evidence>
<feature type="transmembrane region" description="Helical" evidence="5">
    <location>
        <begin position="44"/>
        <end position="67"/>
    </location>
</feature>
<feature type="transmembrane region" description="Helical" evidence="5">
    <location>
        <begin position="275"/>
        <end position="297"/>
    </location>
</feature>
<dbReference type="Pfam" id="PF02535">
    <property type="entry name" value="Zip"/>
    <property type="match status" value="1"/>
</dbReference>
<evidence type="ECO:0000313" key="6">
    <source>
        <dbReference type="EMBL" id="KAK3770127.1"/>
    </source>
</evidence>
<keyword evidence="3 5" id="KW-1133">Transmembrane helix</keyword>
<comment type="caution">
    <text evidence="6">The sequence shown here is derived from an EMBL/GenBank/DDBJ whole genome shotgun (WGS) entry which is preliminary data.</text>
</comment>
<dbReference type="Proteomes" id="UP001283361">
    <property type="component" value="Unassembled WGS sequence"/>
</dbReference>
<gene>
    <name evidence="6" type="ORF">RRG08_007038</name>
</gene>
<evidence type="ECO:0000256" key="5">
    <source>
        <dbReference type="SAM" id="Phobius"/>
    </source>
</evidence>
<keyword evidence="7" id="KW-1185">Reference proteome</keyword>
<comment type="subcellular location">
    <subcellularLocation>
        <location evidence="1">Membrane</location>
        <topology evidence="1">Multi-pass membrane protein</topology>
    </subcellularLocation>
</comment>
<dbReference type="PANTHER" id="PTHR11040">
    <property type="entry name" value="ZINC/IRON TRANSPORTER"/>
    <property type="match status" value="1"/>
</dbReference>
<keyword evidence="4 5" id="KW-0472">Membrane</keyword>
<evidence type="ECO:0000313" key="7">
    <source>
        <dbReference type="Proteomes" id="UP001283361"/>
    </source>
</evidence>
<dbReference type="EMBL" id="JAWDGP010003866">
    <property type="protein sequence ID" value="KAK3770127.1"/>
    <property type="molecule type" value="Genomic_DNA"/>
</dbReference>
<dbReference type="InterPro" id="IPR003689">
    <property type="entry name" value="ZIP"/>
</dbReference>
<reference evidence="6" key="1">
    <citation type="journal article" date="2023" name="G3 (Bethesda)">
        <title>A reference genome for the long-term kleptoplast-retaining sea slug Elysia crispata morphotype clarki.</title>
        <authorList>
            <person name="Eastman K.E."/>
            <person name="Pendleton A.L."/>
            <person name="Shaikh M.A."/>
            <person name="Suttiyut T."/>
            <person name="Ogas R."/>
            <person name="Tomko P."/>
            <person name="Gavelis G."/>
            <person name="Widhalm J.R."/>
            <person name="Wisecaver J.H."/>
        </authorList>
    </citation>
    <scope>NUCLEOTIDE SEQUENCE</scope>
    <source>
        <strain evidence="6">ECLA1</strain>
    </source>
</reference>
<feature type="transmembrane region" description="Helical" evidence="5">
    <location>
        <begin position="87"/>
        <end position="107"/>
    </location>
</feature>
<keyword evidence="2 5" id="KW-0812">Transmembrane</keyword>
<evidence type="ECO:0000256" key="1">
    <source>
        <dbReference type="ARBA" id="ARBA00004141"/>
    </source>
</evidence>
<evidence type="ECO:0000256" key="4">
    <source>
        <dbReference type="ARBA" id="ARBA00023136"/>
    </source>
</evidence>
<dbReference type="PANTHER" id="PTHR11040:SF140">
    <property type="entry name" value="ZRT (ZRT), IRT- (IRT-) LIKE PROTEIN TRANSPORTER"/>
    <property type="match status" value="1"/>
</dbReference>
<organism evidence="6 7">
    <name type="scientific">Elysia crispata</name>
    <name type="common">lettuce slug</name>
    <dbReference type="NCBI Taxonomy" id="231223"/>
    <lineage>
        <taxon>Eukaryota</taxon>
        <taxon>Metazoa</taxon>
        <taxon>Spiralia</taxon>
        <taxon>Lophotrochozoa</taxon>
        <taxon>Mollusca</taxon>
        <taxon>Gastropoda</taxon>
        <taxon>Heterobranchia</taxon>
        <taxon>Euthyneura</taxon>
        <taxon>Panpulmonata</taxon>
        <taxon>Sacoglossa</taxon>
        <taxon>Placobranchoidea</taxon>
        <taxon>Plakobranchidae</taxon>
        <taxon>Elysia</taxon>
    </lineage>
</organism>
<sequence length="331" mass="36082">MNLTLAKVLSAILLFILTMVFSFIPYFIVVRGSRSATSVQRRQWILGHLNCFAGGVFLATFLCHILAEGGEEFEDYKENAGIDMDFPLFNIFVACGFFIVAFIELIAHKYMTNENDRGKLLETIPNDSSAPLNKGPPVMGYGATGEIHEAHTDQGDIHSNVEPNSHEAGDHAHLPQSVGLRAFLLLIALSFHTIFDGLAVGLQESDSEVWAVFAAITIHKSIIAFCIGLEIFQTSRDRILQAVLLLGVFAIMSPIGIGVGIGITSGSGDQLARLLASSILQGLAGGTFMYVTFLEILSLHIGHHGERNVFHIIWALLGFAMMACSKLFDKD</sequence>
<feature type="transmembrane region" description="Helical" evidence="5">
    <location>
        <begin position="209"/>
        <end position="232"/>
    </location>
</feature>
<proteinExistence type="predicted"/>
<dbReference type="GO" id="GO:0005385">
    <property type="term" value="F:zinc ion transmembrane transporter activity"/>
    <property type="evidence" value="ECO:0007669"/>
    <property type="project" value="TreeGrafter"/>
</dbReference>
<accession>A0AAE0ZKI6</accession>
<feature type="transmembrane region" description="Helical" evidence="5">
    <location>
        <begin position="12"/>
        <end position="32"/>
    </location>
</feature>
<feature type="transmembrane region" description="Helical" evidence="5">
    <location>
        <begin position="182"/>
        <end position="203"/>
    </location>
</feature>
<dbReference type="GO" id="GO:0005886">
    <property type="term" value="C:plasma membrane"/>
    <property type="evidence" value="ECO:0007669"/>
    <property type="project" value="TreeGrafter"/>
</dbReference>
<name>A0AAE0ZKI6_9GAST</name>
<feature type="transmembrane region" description="Helical" evidence="5">
    <location>
        <begin position="239"/>
        <end position="263"/>
    </location>
</feature>
<evidence type="ECO:0000256" key="2">
    <source>
        <dbReference type="ARBA" id="ARBA00022692"/>
    </source>
</evidence>
<dbReference type="AlphaFoldDB" id="A0AAE0ZKI6"/>